<reference evidence="2" key="1">
    <citation type="journal article" date="2019" name="Environ. Microbiol.">
        <title>Fungal ecological strategies reflected in gene transcription - a case study of two litter decomposers.</title>
        <authorList>
            <person name="Barbi F."/>
            <person name="Kohler A."/>
            <person name="Barry K."/>
            <person name="Baskaran P."/>
            <person name="Daum C."/>
            <person name="Fauchery L."/>
            <person name="Ihrmark K."/>
            <person name="Kuo A."/>
            <person name="LaButti K."/>
            <person name="Lipzen A."/>
            <person name="Morin E."/>
            <person name="Grigoriev I.V."/>
            <person name="Henrissat B."/>
            <person name="Lindahl B."/>
            <person name="Martin F."/>
        </authorList>
    </citation>
    <scope>NUCLEOTIDE SEQUENCE</scope>
    <source>
        <strain evidence="2">JB14</strain>
    </source>
</reference>
<sequence>MTLSADNSPTNICIVGASGLIGVRHTLYCLSSPLVNLTCIVDPAPAGAELAAKHKLTYFSDVDEMLVAQGAGNVLVEGVILATPNATHVPLGIKVVKAGIHALVEKPMSVTIESGRSLIAEAKKPGCGKILVGHHRRFNTYAFEAKKMIDEGKLGRVLAIQGTWTLLKPPSYFLPTNILAKGACKWRYDSHQPRTRA</sequence>
<evidence type="ECO:0000313" key="2">
    <source>
        <dbReference type="EMBL" id="KAE9391100.1"/>
    </source>
</evidence>
<protein>
    <submittedName>
        <fullName evidence="2">NAD(P)-binding protein</fullName>
    </submittedName>
</protein>
<dbReference type="SUPFAM" id="SSF51735">
    <property type="entry name" value="NAD(P)-binding Rossmann-fold domains"/>
    <property type="match status" value="1"/>
</dbReference>
<evidence type="ECO:0000313" key="3">
    <source>
        <dbReference type="Proteomes" id="UP000799118"/>
    </source>
</evidence>
<keyword evidence="3" id="KW-1185">Reference proteome</keyword>
<dbReference type="Gene3D" id="3.30.360.10">
    <property type="entry name" value="Dihydrodipicolinate Reductase, domain 2"/>
    <property type="match status" value="1"/>
</dbReference>
<dbReference type="GO" id="GO:0000166">
    <property type="term" value="F:nucleotide binding"/>
    <property type="evidence" value="ECO:0007669"/>
    <property type="project" value="InterPro"/>
</dbReference>
<dbReference type="AlphaFoldDB" id="A0A6A4H0E6"/>
<dbReference type="PANTHER" id="PTHR43377">
    <property type="entry name" value="BILIVERDIN REDUCTASE A"/>
    <property type="match status" value="1"/>
</dbReference>
<accession>A0A6A4H0E6</accession>
<dbReference type="InterPro" id="IPR000683">
    <property type="entry name" value="Gfo/Idh/MocA-like_OxRdtase_N"/>
</dbReference>
<dbReference type="Gene3D" id="3.40.50.720">
    <property type="entry name" value="NAD(P)-binding Rossmann-like Domain"/>
    <property type="match status" value="1"/>
</dbReference>
<dbReference type="OrthoDB" id="446809at2759"/>
<dbReference type="EMBL" id="ML769636">
    <property type="protein sequence ID" value="KAE9391100.1"/>
    <property type="molecule type" value="Genomic_DNA"/>
</dbReference>
<dbReference type="Proteomes" id="UP000799118">
    <property type="component" value="Unassembled WGS sequence"/>
</dbReference>
<gene>
    <name evidence="2" type="ORF">BT96DRAFT_1062126</name>
</gene>
<dbReference type="Pfam" id="PF01408">
    <property type="entry name" value="GFO_IDH_MocA"/>
    <property type="match status" value="1"/>
</dbReference>
<name>A0A6A4H0E6_9AGAR</name>
<dbReference type="InterPro" id="IPR051450">
    <property type="entry name" value="Gfo/Idh/MocA_Oxidoreductases"/>
</dbReference>
<organism evidence="2 3">
    <name type="scientific">Gymnopus androsaceus JB14</name>
    <dbReference type="NCBI Taxonomy" id="1447944"/>
    <lineage>
        <taxon>Eukaryota</taxon>
        <taxon>Fungi</taxon>
        <taxon>Dikarya</taxon>
        <taxon>Basidiomycota</taxon>
        <taxon>Agaricomycotina</taxon>
        <taxon>Agaricomycetes</taxon>
        <taxon>Agaricomycetidae</taxon>
        <taxon>Agaricales</taxon>
        <taxon>Marasmiineae</taxon>
        <taxon>Omphalotaceae</taxon>
        <taxon>Gymnopus</taxon>
    </lineage>
</organism>
<proteinExistence type="predicted"/>
<dbReference type="InterPro" id="IPR036291">
    <property type="entry name" value="NAD(P)-bd_dom_sf"/>
</dbReference>
<feature type="domain" description="Gfo/Idh/MocA-like oxidoreductase N-terminal" evidence="1">
    <location>
        <begin position="11"/>
        <end position="128"/>
    </location>
</feature>
<evidence type="ECO:0000259" key="1">
    <source>
        <dbReference type="Pfam" id="PF01408"/>
    </source>
</evidence>
<dbReference type="PANTHER" id="PTHR43377:SF1">
    <property type="entry name" value="BILIVERDIN REDUCTASE A"/>
    <property type="match status" value="1"/>
</dbReference>